<comment type="caution">
    <text evidence="1">The sequence shown here is derived from an EMBL/GenBank/DDBJ whole genome shotgun (WGS) entry which is preliminary data.</text>
</comment>
<name>A0A445AQP1_ARAHY</name>
<reference evidence="1 2" key="1">
    <citation type="submission" date="2019-01" db="EMBL/GenBank/DDBJ databases">
        <title>Sequencing of cultivated peanut Arachis hypogaea provides insights into genome evolution and oil improvement.</title>
        <authorList>
            <person name="Chen X."/>
        </authorList>
    </citation>
    <scope>NUCLEOTIDE SEQUENCE [LARGE SCALE GENOMIC DNA]</scope>
    <source>
        <strain evidence="2">cv. Fuhuasheng</strain>
        <tissue evidence="1">Leaves</tissue>
    </source>
</reference>
<evidence type="ECO:0000313" key="1">
    <source>
        <dbReference type="EMBL" id="RYR28725.1"/>
    </source>
</evidence>
<accession>A0A445AQP1</accession>
<proteinExistence type="predicted"/>
<dbReference type="EMBL" id="SDMP01000011">
    <property type="protein sequence ID" value="RYR28725.1"/>
    <property type="molecule type" value="Genomic_DNA"/>
</dbReference>
<protein>
    <recommendedName>
        <fullName evidence="3">F-box associated domain-containing protein</fullName>
    </recommendedName>
</protein>
<gene>
    <name evidence="1" type="ORF">Ahy_B01g052886</name>
</gene>
<dbReference type="AlphaFoldDB" id="A0A445AQP1"/>
<keyword evidence="2" id="KW-1185">Reference proteome</keyword>
<organism evidence="1 2">
    <name type="scientific">Arachis hypogaea</name>
    <name type="common">Peanut</name>
    <dbReference type="NCBI Taxonomy" id="3818"/>
    <lineage>
        <taxon>Eukaryota</taxon>
        <taxon>Viridiplantae</taxon>
        <taxon>Streptophyta</taxon>
        <taxon>Embryophyta</taxon>
        <taxon>Tracheophyta</taxon>
        <taxon>Spermatophyta</taxon>
        <taxon>Magnoliopsida</taxon>
        <taxon>eudicotyledons</taxon>
        <taxon>Gunneridae</taxon>
        <taxon>Pentapetalae</taxon>
        <taxon>rosids</taxon>
        <taxon>fabids</taxon>
        <taxon>Fabales</taxon>
        <taxon>Fabaceae</taxon>
        <taxon>Papilionoideae</taxon>
        <taxon>50 kb inversion clade</taxon>
        <taxon>dalbergioids sensu lato</taxon>
        <taxon>Dalbergieae</taxon>
        <taxon>Pterocarpus clade</taxon>
        <taxon>Arachis</taxon>
    </lineage>
</organism>
<sequence length="230" mass="26237">MLDFTNTNNKHAMLWNPCTGLASQSLEIGIFILVRGFSCDHVNDKRTIQDIPVSGKIGDANEGIFVSGTVTFNWIHLHDTLGCLVISLDLVKETLNELSLPQIPENKTIYFPKLCVLRNCLAVCFDHEKTHWFVWLMKECGVPQSWTKLDSIRCHPRLSSEYLRPLYIWGNDVMAVASSSKIVPYNLDHGSFEFPVINHCNSMKLFFHIYHESLVLLPSYLDLRSVQALL</sequence>
<dbReference type="Proteomes" id="UP000289738">
    <property type="component" value="Chromosome B01"/>
</dbReference>
<evidence type="ECO:0008006" key="3">
    <source>
        <dbReference type="Google" id="ProtNLM"/>
    </source>
</evidence>
<evidence type="ECO:0000313" key="2">
    <source>
        <dbReference type="Proteomes" id="UP000289738"/>
    </source>
</evidence>